<evidence type="ECO:0000256" key="1">
    <source>
        <dbReference type="ARBA" id="ARBA00022857"/>
    </source>
</evidence>
<dbReference type="InterPro" id="IPR036291">
    <property type="entry name" value="NAD(P)-bd_dom_sf"/>
</dbReference>
<comment type="caution">
    <text evidence="3">The sequence shown here is derived from an EMBL/GenBank/DDBJ whole genome shotgun (WGS) entry which is preliminary data.</text>
</comment>
<sequence length="251" mass="26637">MKFVIIGGSGLIGSKVCQNLQDLGHEVISASPSTGINVITGAGLADALKGADVVVDVANSPSFEDHAALHFFETAGHNLFAAEKVAGTKHHVALSVVGTERMLESGYFRAKMAQEKLIKASGIPYTILRATQFFEFIGAIAYSGREDGNTIHLTSAALQPVASVDVAAALTAIAQKAPINQTVEVAGPDRRPIVEFVSEYLKHTKDPREAVSDDTVPYFGAPINDKSLTPSDNPIVGATRFEDWLEIAHPS</sequence>
<dbReference type="InterPro" id="IPR016040">
    <property type="entry name" value="NAD(P)-bd_dom"/>
</dbReference>
<keyword evidence="1" id="KW-0521">NADP</keyword>
<dbReference type="RefSeq" id="WP_033060205.1">
    <property type="nucleotide sequence ID" value="NZ_AZQQ01000096.1"/>
</dbReference>
<protein>
    <submittedName>
        <fullName evidence="3">LysR family transcriptional regulator</fullName>
    </submittedName>
</protein>
<dbReference type="PANTHER" id="PTHR42748:SF3">
    <property type="entry name" value="BLL4366 PROTEIN"/>
    <property type="match status" value="1"/>
</dbReference>
<accession>A0A059KXH3</accession>
<dbReference type="InterPro" id="IPR051164">
    <property type="entry name" value="NmrA-like_oxidored"/>
</dbReference>
<dbReference type="Gene3D" id="3.40.50.720">
    <property type="entry name" value="NAD(P)-binding Rossmann-like Domain"/>
    <property type="match status" value="1"/>
</dbReference>
<evidence type="ECO:0000259" key="2">
    <source>
        <dbReference type="Pfam" id="PF13460"/>
    </source>
</evidence>
<dbReference type="AlphaFoldDB" id="A0A059KXH3"/>
<name>A0A059KXH3_9PSED</name>
<evidence type="ECO:0000313" key="3">
    <source>
        <dbReference type="EMBL" id="KDD66757.1"/>
    </source>
</evidence>
<dbReference type="SUPFAM" id="SSF51735">
    <property type="entry name" value="NAD(P)-binding Rossmann-fold domains"/>
    <property type="match status" value="1"/>
</dbReference>
<gene>
    <name evidence="3" type="ORF">V466_23220</name>
</gene>
<proteinExistence type="predicted"/>
<dbReference type="EMBL" id="AZQQ01000096">
    <property type="protein sequence ID" value="KDD66757.1"/>
    <property type="molecule type" value="Genomic_DNA"/>
</dbReference>
<evidence type="ECO:0000313" key="4">
    <source>
        <dbReference type="Proteomes" id="UP000026739"/>
    </source>
</evidence>
<dbReference type="PANTHER" id="PTHR42748">
    <property type="entry name" value="NITROGEN METABOLITE REPRESSION PROTEIN NMRA FAMILY MEMBER"/>
    <property type="match status" value="1"/>
</dbReference>
<dbReference type="Pfam" id="PF13460">
    <property type="entry name" value="NAD_binding_10"/>
    <property type="match status" value="1"/>
</dbReference>
<organism evidence="3 4">
    <name type="scientific">Pseudomonas mandelii PD30</name>
    <dbReference type="NCBI Taxonomy" id="1419583"/>
    <lineage>
        <taxon>Bacteria</taxon>
        <taxon>Pseudomonadati</taxon>
        <taxon>Pseudomonadota</taxon>
        <taxon>Gammaproteobacteria</taxon>
        <taxon>Pseudomonadales</taxon>
        <taxon>Pseudomonadaceae</taxon>
        <taxon>Pseudomonas</taxon>
    </lineage>
</organism>
<feature type="domain" description="NAD(P)-binding" evidence="2">
    <location>
        <begin position="7"/>
        <end position="168"/>
    </location>
</feature>
<reference evidence="3 4" key="1">
    <citation type="submission" date="2013-12" db="EMBL/GenBank/DDBJ databases">
        <authorList>
            <person name="Formusa P.A."/>
            <person name="Habash M."/>
            <person name="Lee H."/>
            <person name="Trevors J.T."/>
        </authorList>
    </citation>
    <scope>NUCLEOTIDE SEQUENCE [LARGE SCALE GENOMIC DNA]</scope>
    <source>
        <strain evidence="3 4">PD30</strain>
    </source>
</reference>
<dbReference type="eggNOG" id="COG0702">
    <property type="taxonomic scope" value="Bacteria"/>
</dbReference>
<dbReference type="Proteomes" id="UP000026739">
    <property type="component" value="Unassembled WGS sequence"/>
</dbReference>